<sequence>MAISGRLGRLREDAHLSQRALAEASGISQPTLSRIESGAREPHLGEQLALSAALGLTLDQLRGTSPVAERVTCAARATGDATMTTLRDKLVEYLELADYLADQAIPEPT</sequence>
<proteinExistence type="predicted"/>
<dbReference type="InterPro" id="IPR050807">
    <property type="entry name" value="TransReg_Diox_bact_type"/>
</dbReference>
<dbReference type="SUPFAM" id="SSF47413">
    <property type="entry name" value="lambda repressor-like DNA-binding domains"/>
    <property type="match status" value="1"/>
</dbReference>
<dbReference type="EMBL" id="PGEZ01000002">
    <property type="protein sequence ID" value="PJJ54026.1"/>
    <property type="molecule type" value="Genomic_DNA"/>
</dbReference>
<dbReference type="GO" id="GO:0005829">
    <property type="term" value="C:cytosol"/>
    <property type="evidence" value="ECO:0007669"/>
    <property type="project" value="TreeGrafter"/>
</dbReference>
<protein>
    <submittedName>
        <fullName evidence="3">Helix-turn-helix protein</fullName>
    </submittedName>
</protein>
<dbReference type="Pfam" id="PF01381">
    <property type="entry name" value="HTH_3"/>
    <property type="match status" value="1"/>
</dbReference>
<dbReference type="PANTHER" id="PTHR46797">
    <property type="entry name" value="HTH-TYPE TRANSCRIPTIONAL REGULATOR"/>
    <property type="match status" value="1"/>
</dbReference>
<evidence type="ECO:0000256" key="1">
    <source>
        <dbReference type="ARBA" id="ARBA00023125"/>
    </source>
</evidence>
<comment type="caution">
    <text evidence="3">The sequence shown here is derived from an EMBL/GenBank/DDBJ whole genome shotgun (WGS) entry which is preliminary data.</text>
</comment>
<dbReference type="PROSITE" id="PS50943">
    <property type="entry name" value="HTH_CROC1"/>
    <property type="match status" value="1"/>
</dbReference>
<name>A0A0B2BKR6_9ACTN</name>
<accession>A0A0B2BKR6</accession>
<evidence type="ECO:0000313" key="3">
    <source>
        <dbReference type="EMBL" id="PJJ54026.1"/>
    </source>
</evidence>
<dbReference type="CDD" id="cd00093">
    <property type="entry name" value="HTH_XRE"/>
    <property type="match status" value="1"/>
</dbReference>
<dbReference type="Gene3D" id="1.10.260.40">
    <property type="entry name" value="lambda repressor-like DNA-binding domains"/>
    <property type="match status" value="1"/>
</dbReference>
<dbReference type="OrthoDB" id="3824825at2"/>
<dbReference type="RefSeq" id="WP_039349139.1">
    <property type="nucleotide sequence ID" value="NZ_PGEZ01000002.1"/>
</dbReference>
<dbReference type="GO" id="GO:0003677">
    <property type="term" value="F:DNA binding"/>
    <property type="evidence" value="ECO:0007669"/>
    <property type="project" value="UniProtKB-KW"/>
</dbReference>
<organism evidence="3 4">
    <name type="scientific">Mumia flava</name>
    <dbReference type="NCBI Taxonomy" id="1348852"/>
    <lineage>
        <taxon>Bacteria</taxon>
        <taxon>Bacillati</taxon>
        <taxon>Actinomycetota</taxon>
        <taxon>Actinomycetes</taxon>
        <taxon>Propionibacteriales</taxon>
        <taxon>Nocardioidaceae</taxon>
        <taxon>Mumia</taxon>
    </lineage>
</organism>
<dbReference type="PANTHER" id="PTHR46797:SF1">
    <property type="entry name" value="METHYLPHOSPHONATE SYNTHASE"/>
    <property type="match status" value="1"/>
</dbReference>
<evidence type="ECO:0000259" key="2">
    <source>
        <dbReference type="PROSITE" id="PS50943"/>
    </source>
</evidence>
<dbReference type="Proteomes" id="UP000230842">
    <property type="component" value="Unassembled WGS sequence"/>
</dbReference>
<gene>
    <name evidence="3" type="ORF">CLV56_3529</name>
</gene>
<feature type="domain" description="HTH cro/C1-type" evidence="2">
    <location>
        <begin position="9"/>
        <end position="61"/>
    </location>
</feature>
<dbReference type="AlphaFoldDB" id="A0A0B2BKR6"/>
<dbReference type="InterPro" id="IPR001387">
    <property type="entry name" value="Cro/C1-type_HTH"/>
</dbReference>
<keyword evidence="4" id="KW-1185">Reference proteome</keyword>
<evidence type="ECO:0000313" key="4">
    <source>
        <dbReference type="Proteomes" id="UP000230842"/>
    </source>
</evidence>
<dbReference type="SMART" id="SM00530">
    <property type="entry name" value="HTH_XRE"/>
    <property type="match status" value="1"/>
</dbReference>
<keyword evidence="1" id="KW-0238">DNA-binding</keyword>
<reference evidence="3 4" key="1">
    <citation type="submission" date="2017-11" db="EMBL/GenBank/DDBJ databases">
        <title>Genomic Encyclopedia of Archaeal and Bacterial Type Strains, Phase II (KMG-II): From Individual Species to Whole Genera.</title>
        <authorList>
            <person name="Goeker M."/>
        </authorList>
    </citation>
    <scope>NUCLEOTIDE SEQUENCE [LARGE SCALE GENOMIC DNA]</scope>
    <source>
        <strain evidence="3 4">DSM 27763</strain>
    </source>
</reference>
<dbReference type="GO" id="GO:0003700">
    <property type="term" value="F:DNA-binding transcription factor activity"/>
    <property type="evidence" value="ECO:0007669"/>
    <property type="project" value="TreeGrafter"/>
</dbReference>
<dbReference type="InterPro" id="IPR010982">
    <property type="entry name" value="Lambda_DNA-bd_dom_sf"/>
</dbReference>